<organism evidence="1 2">
    <name type="scientific">Kibdelosporangium banguiense</name>
    <dbReference type="NCBI Taxonomy" id="1365924"/>
    <lineage>
        <taxon>Bacteria</taxon>
        <taxon>Bacillati</taxon>
        <taxon>Actinomycetota</taxon>
        <taxon>Actinomycetes</taxon>
        <taxon>Pseudonocardiales</taxon>
        <taxon>Pseudonocardiaceae</taxon>
        <taxon>Kibdelosporangium</taxon>
    </lineage>
</organism>
<evidence type="ECO:0000313" key="2">
    <source>
        <dbReference type="Proteomes" id="UP001519332"/>
    </source>
</evidence>
<dbReference type="SUPFAM" id="SSF46894">
    <property type="entry name" value="C-terminal effector domain of the bipartite response regulators"/>
    <property type="match status" value="1"/>
</dbReference>
<accession>A0ABS4TCZ7</accession>
<name>A0ABS4TCZ7_9PSEU</name>
<dbReference type="InterPro" id="IPR036388">
    <property type="entry name" value="WH-like_DNA-bd_sf"/>
</dbReference>
<keyword evidence="2" id="KW-1185">Reference proteome</keyword>
<dbReference type="EMBL" id="JAGINW010000001">
    <property type="protein sequence ID" value="MBP2322304.1"/>
    <property type="molecule type" value="Genomic_DNA"/>
</dbReference>
<reference evidence="1 2" key="1">
    <citation type="submission" date="2021-03" db="EMBL/GenBank/DDBJ databases">
        <title>Sequencing the genomes of 1000 actinobacteria strains.</title>
        <authorList>
            <person name="Klenk H.-P."/>
        </authorList>
    </citation>
    <scope>NUCLEOTIDE SEQUENCE [LARGE SCALE GENOMIC DNA]</scope>
    <source>
        <strain evidence="1 2">DSM 46670</strain>
    </source>
</reference>
<evidence type="ECO:0000313" key="1">
    <source>
        <dbReference type="EMBL" id="MBP2322304.1"/>
    </source>
</evidence>
<dbReference type="InterPro" id="IPR016032">
    <property type="entry name" value="Sig_transdc_resp-reg_C-effctor"/>
</dbReference>
<comment type="caution">
    <text evidence="1">The sequence shown here is derived from an EMBL/GenBank/DDBJ whole genome shotgun (WGS) entry which is preliminary data.</text>
</comment>
<dbReference type="RefSeq" id="WP_209637681.1">
    <property type="nucleotide sequence ID" value="NZ_JAGINW010000001.1"/>
</dbReference>
<dbReference type="Gene3D" id="1.10.10.10">
    <property type="entry name" value="Winged helix-like DNA-binding domain superfamily/Winged helix DNA-binding domain"/>
    <property type="match status" value="1"/>
</dbReference>
<evidence type="ECO:0008006" key="3">
    <source>
        <dbReference type="Google" id="ProtNLM"/>
    </source>
</evidence>
<proteinExistence type="predicted"/>
<gene>
    <name evidence="1" type="ORF">JOF56_002689</name>
</gene>
<dbReference type="Proteomes" id="UP001519332">
    <property type="component" value="Unassembled WGS sequence"/>
</dbReference>
<sequence>METRAGVVVLRGHRELYERTWHLFAKAREVTCTAKDVRTWASHNQAPPQGKGVRVLKLYRPGVLLDPTGAQHARHVASSGGQVRITTTELNETIIVDRRVAIMAGDGSFTVVWIPAVVEGMLTLFNAAWGKSTELADYERDYGDLCEMAPRMLELLGAGAADKPAARAMGISLRTYRRRVDDLCKTLGASSRFQAGARARELGLI</sequence>
<protein>
    <recommendedName>
        <fullName evidence="3">HTH luxR-type domain-containing protein</fullName>
    </recommendedName>
</protein>